<accession>A0AAQ3N229</accession>
<proteinExistence type="predicted"/>
<name>A0AAQ3N229_VIGMU</name>
<dbReference type="Proteomes" id="UP001374535">
    <property type="component" value="Chromosome 8"/>
</dbReference>
<organism evidence="1 2">
    <name type="scientific">Vigna mungo</name>
    <name type="common">Black gram</name>
    <name type="synonym">Phaseolus mungo</name>
    <dbReference type="NCBI Taxonomy" id="3915"/>
    <lineage>
        <taxon>Eukaryota</taxon>
        <taxon>Viridiplantae</taxon>
        <taxon>Streptophyta</taxon>
        <taxon>Embryophyta</taxon>
        <taxon>Tracheophyta</taxon>
        <taxon>Spermatophyta</taxon>
        <taxon>Magnoliopsida</taxon>
        <taxon>eudicotyledons</taxon>
        <taxon>Gunneridae</taxon>
        <taxon>Pentapetalae</taxon>
        <taxon>rosids</taxon>
        <taxon>fabids</taxon>
        <taxon>Fabales</taxon>
        <taxon>Fabaceae</taxon>
        <taxon>Papilionoideae</taxon>
        <taxon>50 kb inversion clade</taxon>
        <taxon>NPAAA clade</taxon>
        <taxon>indigoferoid/millettioid clade</taxon>
        <taxon>Phaseoleae</taxon>
        <taxon>Vigna</taxon>
    </lineage>
</organism>
<evidence type="ECO:0000313" key="1">
    <source>
        <dbReference type="EMBL" id="WVZ01165.1"/>
    </source>
</evidence>
<dbReference type="EMBL" id="CP144693">
    <property type="protein sequence ID" value="WVZ01165.1"/>
    <property type="molecule type" value="Genomic_DNA"/>
</dbReference>
<keyword evidence="2" id="KW-1185">Reference proteome</keyword>
<dbReference type="AlphaFoldDB" id="A0AAQ3N229"/>
<reference evidence="1 2" key="1">
    <citation type="journal article" date="2023" name="Life. Sci Alliance">
        <title>Evolutionary insights into 3D genome organization and epigenetic landscape of Vigna mungo.</title>
        <authorList>
            <person name="Junaid A."/>
            <person name="Singh B."/>
            <person name="Bhatia S."/>
        </authorList>
    </citation>
    <scope>NUCLEOTIDE SEQUENCE [LARGE SCALE GENOMIC DNA]</scope>
    <source>
        <strain evidence="1">Urdbean</strain>
    </source>
</reference>
<gene>
    <name evidence="1" type="ORF">V8G54_027234</name>
</gene>
<protein>
    <submittedName>
        <fullName evidence="1">Uncharacterized protein</fullName>
    </submittedName>
</protein>
<sequence>MWRGGRGPGSHVHRVTSEHSQEGGEFLNFCKRVLSPHFSHRSLKINVEQVLEVLCGSHVSVIDKPNGTVTVRPRLDLRQADVAKRKCGKHFEKHGGAFVMRENNARLERTVGAGDDRLSGQHHEARHVAWIVLDAVCHHVQAVELRRPRARDGGGVAEVVCGYELGGAGGIVYGLSRHVEAEFGERVLALRERLRMRDYAREELLANAGEGEEAVVDRELHLADDMEAVAKEEVVVAVDRASEGVFHR</sequence>
<evidence type="ECO:0000313" key="2">
    <source>
        <dbReference type="Proteomes" id="UP001374535"/>
    </source>
</evidence>